<evidence type="ECO:0008006" key="3">
    <source>
        <dbReference type="Google" id="ProtNLM"/>
    </source>
</evidence>
<dbReference type="PROSITE" id="PS51257">
    <property type="entry name" value="PROKAR_LIPOPROTEIN"/>
    <property type="match status" value="1"/>
</dbReference>
<organism evidence="1 2">
    <name type="scientific">Chitinophaga pinensis</name>
    <dbReference type="NCBI Taxonomy" id="79329"/>
    <lineage>
        <taxon>Bacteria</taxon>
        <taxon>Pseudomonadati</taxon>
        <taxon>Bacteroidota</taxon>
        <taxon>Chitinophagia</taxon>
        <taxon>Chitinophagales</taxon>
        <taxon>Chitinophagaceae</taxon>
        <taxon>Chitinophaga</taxon>
    </lineage>
</organism>
<proteinExistence type="predicted"/>
<dbReference type="OrthoDB" id="1521841at2"/>
<dbReference type="Proteomes" id="UP000318815">
    <property type="component" value="Unassembled WGS sequence"/>
</dbReference>
<protein>
    <recommendedName>
        <fullName evidence="3">LVIVD repeat-containing protein</fullName>
    </recommendedName>
</protein>
<dbReference type="AlphaFoldDB" id="A0A5C6LY16"/>
<gene>
    <name evidence="1" type="ORF">FEF09_05945</name>
</gene>
<evidence type="ECO:0000313" key="1">
    <source>
        <dbReference type="EMBL" id="TWW01537.1"/>
    </source>
</evidence>
<evidence type="ECO:0000313" key="2">
    <source>
        <dbReference type="Proteomes" id="UP000318815"/>
    </source>
</evidence>
<accession>A0A5C6LY16</accession>
<dbReference type="RefSeq" id="WP_146304259.1">
    <property type="nucleotide sequence ID" value="NZ_VOHS01000004.1"/>
</dbReference>
<keyword evidence="2" id="KW-1185">Reference proteome</keyword>
<sequence length="403" mass="45246">MARLFLTYVLLITCFLLGGCLDDRWQRGYVDAYVPVYDNNPSLRQISYLPARKTQNGGKLYTYNTYVLQEESDSGLHIISYQNPANPVKTGFLRIPGFQKALVDGDYLYADNYNDLIVVPLKELPSVAHVARVSRAWTQKDFPPFRSVYFECADPTKGTVIGWHLTKVNDPKCRTQFRYYDGYGEQKPRLSAGIVANRGFIYFADNTDIISYSVAQPLSPIQQSRYQTGEMMDSLYVFNDMLMTTDVRGTGGSLYDITDPRMIRYRNMLVNLSSCYAMLPVDRFIYAVPNPAKKMCYPVSSTSLTVNEIKDDYSIVPMSALPFDSAYALALSGTNLYAATAKGVSVVDVSASPTLKRLADKNADPYIDVTIRGTQLYCRSNKGIDCYDISSPAAIKLISKFAY</sequence>
<comment type="caution">
    <text evidence="1">The sequence shown here is derived from an EMBL/GenBank/DDBJ whole genome shotgun (WGS) entry which is preliminary data.</text>
</comment>
<name>A0A5C6LY16_9BACT</name>
<reference evidence="1 2" key="1">
    <citation type="submission" date="2019-08" db="EMBL/GenBank/DDBJ databases">
        <title>Whole genome sequencing of chitin degrading bacteria Chitinophaga pinensis YS16.</title>
        <authorList>
            <person name="Singh R.P."/>
            <person name="Manchanda G."/>
            <person name="Maurya I.K."/>
            <person name="Joshi N.K."/>
            <person name="Srivastava A.K."/>
        </authorList>
    </citation>
    <scope>NUCLEOTIDE SEQUENCE [LARGE SCALE GENOMIC DNA]</scope>
    <source>
        <strain evidence="1 2">YS-16</strain>
    </source>
</reference>
<dbReference type="EMBL" id="VOHS01000004">
    <property type="protein sequence ID" value="TWW01537.1"/>
    <property type="molecule type" value="Genomic_DNA"/>
</dbReference>